<sequence>MDMLFILHPQHTAFDFAGPAEVIHMAAQAGAPFRLCVAGPQAECVNSLGVVNRVDPLPQTLADDTLVFLLGTEDEPRDYATPAALAIIDWLHAQFDPARHRLACICSGSLLAARAGLLDGRRCTTHHALIAMLRDWAPQAQVLENRMFVEDGSVFTSAGIAGGVDLALAIVERFAGGLLATQVARRMVIYLRRTGADPQLSPWLAHRNHLHPAVHKAQDLIARDPAADISVGEIAAQVHVSPRHLSRLFRNEAGIGLLDYRHGLRVELARQLIAQGQSVERAAEGAGFASARDLRRVWKQHAAGSPGRAAD</sequence>
<dbReference type="SMART" id="SM00342">
    <property type="entry name" value="HTH_ARAC"/>
    <property type="match status" value="1"/>
</dbReference>
<gene>
    <name evidence="4" type="ORF">DFR40_3080</name>
</gene>
<evidence type="ECO:0000313" key="4">
    <source>
        <dbReference type="EMBL" id="RKT49937.1"/>
    </source>
</evidence>
<dbReference type="InterPro" id="IPR052158">
    <property type="entry name" value="INH-QAR"/>
</dbReference>
<evidence type="ECO:0000256" key="1">
    <source>
        <dbReference type="ARBA" id="ARBA00023015"/>
    </source>
</evidence>
<dbReference type="Pfam" id="PF01965">
    <property type="entry name" value="DJ-1_PfpI"/>
    <property type="match status" value="1"/>
</dbReference>
<dbReference type="SUPFAM" id="SSF46689">
    <property type="entry name" value="Homeodomain-like"/>
    <property type="match status" value="1"/>
</dbReference>
<keyword evidence="2" id="KW-0804">Transcription</keyword>
<dbReference type="RefSeq" id="WP_121459354.1">
    <property type="nucleotide sequence ID" value="NZ_RBXP01000019.1"/>
</dbReference>
<dbReference type="GO" id="GO:0043565">
    <property type="term" value="F:sequence-specific DNA binding"/>
    <property type="evidence" value="ECO:0007669"/>
    <property type="project" value="InterPro"/>
</dbReference>
<name>A0A495VMV7_9RHOO</name>
<proteinExistence type="predicted"/>
<dbReference type="AlphaFoldDB" id="A0A495VMV7"/>
<dbReference type="SUPFAM" id="SSF52317">
    <property type="entry name" value="Class I glutamine amidotransferase-like"/>
    <property type="match status" value="1"/>
</dbReference>
<evidence type="ECO:0000259" key="3">
    <source>
        <dbReference type="PROSITE" id="PS01124"/>
    </source>
</evidence>
<dbReference type="InterPro" id="IPR002818">
    <property type="entry name" value="DJ-1/PfpI"/>
</dbReference>
<dbReference type="InterPro" id="IPR009057">
    <property type="entry name" value="Homeodomain-like_sf"/>
</dbReference>
<dbReference type="GO" id="GO:0003700">
    <property type="term" value="F:DNA-binding transcription factor activity"/>
    <property type="evidence" value="ECO:0007669"/>
    <property type="project" value="InterPro"/>
</dbReference>
<dbReference type="PANTHER" id="PTHR43130:SF3">
    <property type="entry name" value="HTH-TYPE TRANSCRIPTIONAL REGULATOR RV1931C"/>
    <property type="match status" value="1"/>
</dbReference>
<dbReference type="Proteomes" id="UP000270626">
    <property type="component" value="Unassembled WGS sequence"/>
</dbReference>
<keyword evidence="5" id="KW-1185">Reference proteome</keyword>
<reference evidence="4 5" key="1">
    <citation type="submission" date="2018-10" db="EMBL/GenBank/DDBJ databases">
        <title>Genomic Encyclopedia of Type Strains, Phase IV (KMG-IV): sequencing the most valuable type-strain genomes for metagenomic binning, comparative biology and taxonomic classification.</title>
        <authorList>
            <person name="Goeker M."/>
        </authorList>
    </citation>
    <scope>NUCLEOTIDE SEQUENCE [LARGE SCALE GENOMIC DNA]</scope>
    <source>
        <strain evidence="4 5">DSM 23841</strain>
    </source>
</reference>
<evidence type="ECO:0000313" key="5">
    <source>
        <dbReference type="Proteomes" id="UP000270626"/>
    </source>
</evidence>
<dbReference type="Gene3D" id="3.40.50.880">
    <property type="match status" value="1"/>
</dbReference>
<protein>
    <submittedName>
        <fullName evidence="4">AraC family transcriptional regulator with amidase-like domain</fullName>
    </submittedName>
</protein>
<dbReference type="OrthoDB" id="8543772at2"/>
<dbReference type="PROSITE" id="PS01124">
    <property type="entry name" value="HTH_ARAC_FAMILY_2"/>
    <property type="match status" value="1"/>
</dbReference>
<feature type="domain" description="HTH araC/xylS-type" evidence="3">
    <location>
        <begin position="215"/>
        <end position="311"/>
    </location>
</feature>
<dbReference type="InterPro" id="IPR018060">
    <property type="entry name" value="HTH_AraC"/>
</dbReference>
<keyword evidence="1" id="KW-0805">Transcription regulation</keyword>
<accession>A0A495VMV7</accession>
<dbReference type="InterPro" id="IPR029062">
    <property type="entry name" value="Class_I_gatase-like"/>
</dbReference>
<dbReference type="Pfam" id="PF12833">
    <property type="entry name" value="HTH_18"/>
    <property type="match status" value="1"/>
</dbReference>
<organism evidence="4 5">
    <name type="scientific">Azonexus fungiphilus</name>
    <dbReference type="NCBI Taxonomy" id="146940"/>
    <lineage>
        <taxon>Bacteria</taxon>
        <taxon>Pseudomonadati</taxon>
        <taxon>Pseudomonadota</taxon>
        <taxon>Betaproteobacteria</taxon>
        <taxon>Rhodocyclales</taxon>
        <taxon>Azonexaceae</taxon>
        <taxon>Azonexus</taxon>
    </lineage>
</organism>
<comment type="caution">
    <text evidence="4">The sequence shown here is derived from an EMBL/GenBank/DDBJ whole genome shotgun (WGS) entry which is preliminary data.</text>
</comment>
<evidence type="ECO:0000256" key="2">
    <source>
        <dbReference type="ARBA" id="ARBA00023163"/>
    </source>
</evidence>
<dbReference type="Gene3D" id="1.10.10.60">
    <property type="entry name" value="Homeodomain-like"/>
    <property type="match status" value="1"/>
</dbReference>
<dbReference type="PANTHER" id="PTHR43130">
    <property type="entry name" value="ARAC-FAMILY TRANSCRIPTIONAL REGULATOR"/>
    <property type="match status" value="1"/>
</dbReference>
<dbReference type="EMBL" id="RBXP01000019">
    <property type="protein sequence ID" value="RKT49937.1"/>
    <property type="molecule type" value="Genomic_DNA"/>
</dbReference>